<dbReference type="EMBL" id="CP001769">
    <property type="protein sequence ID" value="ADB37128.1"/>
    <property type="molecule type" value="Genomic_DNA"/>
</dbReference>
<dbReference type="HOGENOM" id="CLU_107963_1_0_10"/>
<evidence type="ECO:0008006" key="4">
    <source>
        <dbReference type="Google" id="ProtNLM"/>
    </source>
</evidence>
<dbReference type="AlphaFoldDB" id="D2QK06"/>
<reference evidence="2 3" key="1">
    <citation type="journal article" date="2010" name="Stand. Genomic Sci.">
        <title>Complete genome sequence of Spirosoma linguale type strain (1).</title>
        <authorList>
            <person name="Lail K."/>
            <person name="Sikorski J."/>
            <person name="Saunders E."/>
            <person name="Lapidus A."/>
            <person name="Glavina Del Rio T."/>
            <person name="Copeland A."/>
            <person name="Tice H."/>
            <person name="Cheng J.-F."/>
            <person name="Lucas S."/>
            <person name="Nolan M."/>
            <person name="Bruce D."/>
            <person name="Goodwin L."/>
            <person name="Pitluck S."/>
            <person name="Ivanova N."/>
            <person name="Mavromatis K."/>
            <person name="Ovchinnikova G."/>
            <person name="Pati A."/>
            <person name="Chen A."/>
            <person name="Palaniappan K."/>
            <person name="Land M."/>
            <person name="Hauser L."/>
            <person name="Chang Y.-J."/>
            <person name="Jeffries C.D."/>
            <person name="Chain P."/>
            <person name="Brettin T."/>
            <person name="Detter J.C."/>
            <person name="Schuetze A."/>
            <person name="Rohde M."/>
            <person name="Tindall B.J."/>
            <person name="Goeker M."/>
            <person name="Bristow J."/>
            <person name="Eisen J.A."/>
            <person name="Markowitz V."/>
            <person name="Hugenholtz P."/>
            <person name="Kyrpides N.C."/>
            <person name="Klenk H.-P."/>
            <person name="Chen F."/>
        </authorList>
    </citation>
    <scope>NUCLEOTIDE SEQUENCE [LARGE SCALE GENOMIC DNA]</scope>
    <source>
        <strain evidence="3">ATCC 33905 / DSM 74 / LMG 10896 / Claus 1</strain>
    </source>
</reference>
<dbReference type="STRING" id="504472.Slin_1077"/>
<dbReference type="RefSeq" id="WP_012925679.1">
    <property type="nucleotide sequence ID" value="NC_013730.1"/>
</dbReference>
<organism evidence="2 3">
    <name type="scientific">Spirosoma linguale (strain ATCC 33905 / DSM 74 / LMG 10896 / Claus 1)</name>
    <dbReference type="NCBI Taxonomy" id="504472"/>
    <lineage>
        <taxon>Bacteria</taxon>
        <taxon>Pseudomonadati</taxon>
        <taxon>Bacteroidota</taxon>
        <taxon>Cytophagia</taxon>
        <taxon>Cytophagales</taxon>
        <taxon>Cytophagaceae</taxon>
        <taxon>Spirosoma</taxon>
    </lineage>
</organism>
<evidence type="ECO:0000256" key="1">
    <source>
        <dbReference type="SAM" id="SignalP"/>
    </source>
</evidence>
<name>D2QK06_SPILD</name>
<feature type="chain" id="PRO_5003033939" description="DUF2911 domain-containing protein" evidence="1">
    <location>
        <begin position="21"/>
        <end position="176"/>
    </location>
</feature>
<accession>D2QK06</accession>
<dbReference type="InterPro" id="IPR021314">
    <property type="entry name" value="DUF2911"/>
</dbReference>
<keyword evidence="3" id="KW-1185">Reference proteome</keyword>
<dbReference type="Proteomes" id="UP000002028">
    <property type="component" value="Chromosome"/>
</dbReference>
<keyword evidence="1" id="KW-0732">Signal</keyword>
<feature type="signal peptide" evidence="1">
    <location>
        <begin position="1"/>
        <end position="20"/>
    </location>
</feature>
<evidence type="ECO:0000313" key="3">
    <source>
        <dbReference type="Proteomes" id="UP000002028"/>
    </source>
</evidence>
<protein>
    <recommendedName>
        <fullName evidence="4">DUF2911 domain-containing protein</fullName>
    </recommendedName>
</protein>
<dbReference type="KEGG" id="sli:Slin_1077"/>
<gene>
    <name evidence="2" type="ordered locus">Slin_1077</name>
</gene>
<sequence length="176" mass="18990">MKNLIALFTFLLATVSVAQAQDNKAPASPKVTVESPDKNIKVVYGQPSKRGRVIFGADGSNSLEKYGKVWRTGANDATEVTFKSDVMFGGKMVKAGTYTLFTIPGEKEWSVILNGTLGQWGAYDYEKVKGTDVATVKVPVSMNKAPIEKLTITPANSSISIGWDNMTISVPVMKHG</sequence>
<dbReference type="eggNOG" id="COG4319">
    <property type="taxonomic scope" value="Bacteria"/>
</dbReference>
<dbReference type="Pfam" id="PF11138">
    <property type="entry name" value="DUF2911"/>
    <property type="match status" value="1"/>
</dbReference>
<evidence type="ECO:0000313" key="2">
    <source>
        <dbReference type="EMBL" id="ADB37128.1"/>
    </source>
</evidence>
<proteinExistence type="predicted"/>